<organism evidence="4 5">
    <name type="scientific">Chitiniphilus eburneus</name>
    <dbReference type="NCBI Taxonomy" id="2571148"/>
    <lineage>
        <taxon>Bacteria</taxon>
        <taxon>Pseudomonadati</taxon>
        <taxon>Pseudomonadota</taxon>
        <taxon>Betaproteobacteria</taxon>
        <taxon>Neisseriales</taxon>
        <taxon>Chitinibacteraceae</taxon>
        <taxon>Chitiniphilus</taxon>
    </lineage>
</organism>
<evidence type="ECO:0000259" key="3">
    <source>
        <dbReference type="Pfam" id="PF00109"/>
    </source>
</evidence>
<dbReference type="Gene3D" id="3.40.47.10">
    <property type="match status" value="1"/>
</dbReference>
<dbReference type="GO" id="GO:0004315">
    <property type="term" value="F:3-oxoacyl-[acyl-carrier-protein] synthase activity"/>
    <property type="evidence" value="ECO:0007669"/>
    <property type="project" value="TreeGrafter"/>
</dbReference>
<dbReference type="SUPFAM" id="SSF53901">
    <property type="entry name" value="Thiolase-like"/>
    <property type="match status" value="1"/>
</dbReference>
<feature type="region of interest" description="Disordered" evidence="2">
    <location>
        <begin position="13"/>
        <end position="59"/>
    </location>
</feature>
<name>A0A4U0QNH0_9NEIS</name>
<feature type="domain" description="Beta-ketoacyl synthase-like N-terminal" evidence="3">
    <location>
        <begin position="74"/>
        <end position="266"/>
    </location>
</feature>
<dbReference type="InterPro" id="IPR016039">
    <property type="entry name" value="Thiolase-like"/>
</dbReference>
<feature type="non-terminal residue" evidence="4">
    <location>
        <position position="361"/>
    </location>
</feature>
<keyword evidence="5" id="KW-1185">Reference proteome</keyword>
<dbReference type="AlphaFoldDB" id="A0A4U0QNH0"/>
<evidence type="ECO:0000313" key="5">
    <source>
        <dbReference type="Proteomes" id="UP000310016"/>
    </source>
</evidence>
<accession>A0A4U0QNH0</accession>
<feature type="compositionally biased region" description="Low complexity" evidence="2">
    <location>
        <begin position="32"/>
        <end position="47"/>
    </location>
</feature>
<dbReference type="PANTHER" id="PTHR11712">
    <property type="entry name" value="POLYKETIDE SYNTHASE-RELATED"/>
    <property type="match status" value="1"/>
</dbReference>
<dbReference type="PANTHER" id="PTHR11712:SF336">
    <property type="entry name" value="3-OXOACYL-[ACYL-CARRIER-PROTEIN] SYNTHASE, MITOCHONDRIAL"/>
    <property type="match status" value="1"/>
</dbReference>
<dbReference type="EMBL" id="SUMF01000002">
    <property type="protein sequence ID" value="TJZ77674.1"/>
    <property type="molecule type" value="Genomic_DNA"/>
</dbReference>
<dbReference type="OrthoDB" id="9808685at2"/>
<keyword evidence="1" id="KW-0808">Transferase</keyword>
<dbReference type="InterPro" id="IPR014030">
    <property type="entry name" value="Ketoacyl_synth_N"/>
</dbReference>
<reference evidence="4 5" key="1">
    <citation type="submission" date="2019-04" db="EMBL/GenBank/DDBJ databases">
        <title>Chitiniphilus eburnea sp. nov., a novel chitinolytic bacterium isolated from aquaculture sludge.</title>
        <authorList>
            <person name="Sheng M."/>
        </authorList>
    </citation>
    <scope>NUCLEOTIDE SEQUENCE [LARGE SCALE GENOMIC DNA]</scope>
    <source>
        <strain evidence="4 5">HX-2-15</strain>
    </source>
</reference>
<protein>
    <recommendedName>
        <fullName evidence="3">Beta-ketoacyl synthase-like N-terminal domain-containing protein</fullName>
    </recommendedName>
</protein>
<sequence>MCRRCFLAQGAGAHADHEPPWPGRAMPRRLRAAPGAPGARAQRAQDSLRLRRQQRRRAVPPIPRTGRLTMHAELVITGAAALSPYGLGVEALIEGLRAAPPAYAPVDGALCDGPAVARVPDYDARELLATRSVANFDRLTLHVCAAATQLHQRMGLADTAARQAQVPDERVSLVLGSSGPLQSVLAFDLQAIEEPRYVQPSIYPNVVFNVPASYAAIRHTIRGSCITLTDGDASGLIAFSVAAAQLESGRIDLALVGAAEEATPAYALYRHSLAHQAGVPAQPQVEGAALLALETAGQAQRHGRATLAGVFGCAHVYAPGRAEQGLAACLDKLRRRFGTLLDEVGTVALAPELDAAALGLG</sequence>
<comment type="caution">
    <text evidence="4">The sequence shown here is derived from an EMBL/GenBank/DDBJ whole genome shotgun (WGS) entry which is preliminary data.</text>
</comment>
<gene>
    <name evidence="4" type="ORF">FAZ21_04945</name>
</gene>
<evidence type="ECO:0000313" key="4">
    <source>
        <dbReference type="EMBL" id="TJZ77674.1"/>
    </source>
</evidence>
<dbReference type="Proteomes" id="UP000310016">
    <property type="component" value="Unassembled WGS sequence"/>
</dbReference>
<evidence type="ECO:0000256" key="1">
    <source>
        <dbReference type="ARBA" id="ARBA00022679"/>
    </source>
</evidence>
<dbReference type="GO" id="GO:0006633">
    <property type="term" value="P:fatty acid biosynthetic process"/>
    <property type="evidence" value="ECO:0007669"/>
    <property type="project" value="TreeGrafter"/>
</dbReference>
<dbReference type="Pfam" id="PF00109">
    <property type="entry name" value="ketoacyl-synt"/>
    <property type="match status" value="1"/>
</dbReference>
<dbReference type="InterPro" id="IPR000794">
    <property type="entry name" value="Beta-ketoacyl_synthase"/>
</dbReference>
<proteinExistence type="predicted"/>
<evidence type="ECO:0000256" key="2">
    <source>
        <dbReference type="SAM" id="MobiDB-lite"/>
    </source>
</evidence>